<evidence type="ECO:0000313" key="11">
    <source>
        <dbReference type="Proteomes" id="UP000231990"/>
    </source>
</evidence>
<feature type="domain" description="Metallo-beta-lactamase" evidence="7">
    <location>
        <begin position="85"/>
        <end position="305"/>
    </location>
</feature>
<dbReference type="GO" id="GO:0016787">
    <property type="term" value="F:hydrolase activity"/>
    <property type="evidence" value="ECO:0007669"/>
    <property type="project" value="UniProtKB-KW"/>
</dbReference>
<sequence>MRYLLFLSILLCASYCSVTVTTHKSSVISKGQSSSLLKIKPNEKGPIRFQKISAADWVAERDGLIDFGDPKAKSAKLDSGLEPIQIYYYILEHPKFGTYLIDSGIAEVFRKDPKEWPLSSFVQSIMNLSHLKIKETLSEKLKKTPTEIGGIFLTHSHLDHILGILDIAEGVPIYAGPTELTHKRFINQFVQGATDTMLGKQPSLFELSFSEGSPGSKFRVLDFFGDQSLFIIHVPGHTSGSLAFVVNSTEGLQLVTGDTCHTSWGWKNNVTPGGYTDNISNNRESLNFLQQIAETFPKIVIHPGHQPLN</sequence>
<evidence type="ECO:0000256" key="4">
    <source>
        <dbReference type="ARBA" id="ARBA00022801"/>
    </source>
</evidence>
<dbReference type="GO" id="GO:0046872">
    <property type="term" value="F:metal ion binding"/>
    <property type="evidence" value="ECO:0007669"/>
    <property type="project" value="UniProtKB-KW"/>
</dbReference>
<comment type="cofactor">
    <cofactor evidence="1">
        <name>Zn(2+)</name>
        <dbReference type="ChEBI" id="CHEBI:29105"/>
    </cofactor>
</comment>
<dbReference type="SUPFAM" id="SSF56281">
    <property type="entry name" value="Metallo-hydrolase/oxidoreductase"/>
    <property type="match status" value="1"/>
</dbReference>
<feature type="chain" id="PRO_5014618397" evidence="6">
    <location>
        <begin position="19"/>
        <end position="309"/>
    </location>
</feature>
<dbReference type="AlphaFoldDB" id="A0A2M9ZPR1"/>
<proteinExistence type="inferred from homology"/>
<keyword evidence="4 9" id="KW-0378">Hydrolase</keyword>
<dbReference type="InterPro" id="IPR051013">
    <property type="entry name" value="MBL_superfamily_lactonases"/>
</dbReference>
<evidence type="ECO:0000256" key="6">
    <source>
        <dbReference type="SAM" id="SignalP"/>
    </source>
</evidence>
<gene>
    <name evidence="8" type="ORF">CH360_04055</name>
    <name evidence="9" type="ORF">CH373_07195</name>
</gene>
<evidence type="ECO:0000313" key="10">
    <source>
        <dbReference type="Proteomes" id="UP000231962"/>
    </source>
</evidence>
<dbReference type="Pfam" id="PF00753">
    <property type="entry name" value="Lactamase_B"/>
    <property type="match status" value="1"/>
</dbReference>
<dbReference type="EMBL" id="NPDZ01000003">
    <property type="protein sequence ID" value="PJZ74056.1"/>
    <property type="molecule type" value="Genomic_DNA"/>
</dbReference>
<dbReference type="Gene3D" id="3.60.15.10">
    <property type="entry name" value="Ribonuclease Z/Hydroxyacylglutathione hydrolase-like"/>
    <property type="match status" value="1"/>
</dbReference>
<keyword evidence="5" id="KW-0862">Zinc</keyword>
<keyword evidence="3" id="KW-0479">Metal-binding</keyword>
<dbReference type="EMBL" id="NPDY01000002">
    <property type="protein sequence ID" value="PJZ70707.1"/>
    <property type="molecule type" value="Genomic_DNA"/>
</dbReference>
<dbReference type="OrthoDB" id="333278at2"/>
<evidence type="ECO:0000259" key="7">
    <source>
        <dbReference type="SMART" id="SM00849"/>
    </source>
</evidence>
<dbReference type="RefSeq" id="WP_100712713.1">
    <property type="nucleotide sequence ID" value="NZ_NPDY01000002.1"/>
</dbReference>
<evidence type="ECO:0000256" key="1">
    <source>
        <dbReference type="ARBA" id="ARBA00001947"/>
    </source>
</evidence>
<comment type="similarity">
    <text evidence="2">Belongs to the metallo-beta-lactamase superfamily.</text>
</comment>
<protein>
    <submittedName>
        <fullName evidence="9">Hydrolase</fullName>
    </submittedName>
</protein>
<dbReference type="InterPro" id="IPR036866">
    <property type="entry name" value="RibonucZ/Hydroxyglut_hydro"/>
</dbReference>
<evidence type="ECO:0000256" key="5">
    <source>
        <dbReference type="ARBA" id="ARBA00022833"/>
    </source>
</evidence>
<evidence type="ECO:0000256" key="2">
    <source>
        <dbReference type="ARBA" id="ARBA00007749"/>
    </source>
</evidence>
<evidence type="ECO:0000313" key="8">
    <source>
        <dbReference type="EMBL" id="PJZ70707.1"/>
    </source>
</evidence>
<dbReference type="PANTHER" id="PTHR42978">
    <property type="entry name" value="QUORUM-QUENCHING LACTONASE YTNP-RELATED-RELATED"/>
    <property type="match status" value="1"/>
</dbReference>
<dbReference type="Proteomes" id="UP000231962">
    <property type="component" value="Unassembled WGS sequence"/>
</dbReference>
<evidence type="ECO:0000256" key="3">
    <source>
        <dbReference type="ARBA" id="ARBA00022723"/>
    </source>
</evidence>
<keyword evidence="10" id="KW-1185">Reference proteome</keyword>
<feature type="signal peptide" evidence="6">
    <location>
        <begin position="1"/>
        <end position="18"/>
    </location>
</feature>
<name>A0A2M9ZPR1_9LEPT</name>
<dbReference type="SMART" id="SM00849">
    <property type="entry name" value="Lactamase_B"/>
    <property type="match status" value="1"/>
</dbReference>
<comment type="caution">
    <text evidence="9">The sequence shown here is derived from an EMBL/GenBank/DDBJ whole genome shotgun (WGS) entry which is preliminary data.</text>
</comment>
<organism evidence="9 11">
    <name type="scientific">Leptospira perolatii</name>
    <dbReference type="NCBI Taxonomy" id="2023191"/>
    <lineage>
        <taxon>Bacteria</taxon>
        <taxon>Pseudomonadati</taxon>
        <taxon>Spirochaetota</taxon>
        <taxon>Spirochaetia</taxon>
        <taxon>Leptospirales</taxon>
        <taxon>Leptospiraceae</taxon>
        <taxon>Leptospira</taxon>
    </lineage>
</organism>
<dbReference type="InterPro" id="IPR001279">
    <property type="entry name" value="Metallo-B-lactamas"/>
</dbReference>
<dbReference type="Proteomes" id="UP000231990">
    <property type="component" value="Unassembled WGS sequence"/>
</dbReference>
<keyword evidence="6" id="KW-0732">Signal</keyword>
<accession>A0A2M9ZPR1</accession>
<reference evidence="10 11" key="1">
    <citation type="submission" date="2017-07" db="EMBL/GenBank/DDBJ databases">
        <title>Leptospira spp. isolated from tropical soils.</title>
        <authorList>
            <person name="Thibeaux R."/>
            <person name="Iraola G."/>
            <person name="Ferres I."/>
            <person name="Bierque E."/>
            <person name="Girault D."/>
            <person name="Soupe-Gilbert M.-E."/>
            <person name="Picardeau M."/>
            <person name="Goarant C."/>
        </authorList>
    </citation>
    <scope>NUCLEOTIDE SEQUENCE [LARGE SCALE GENOMIC DNA]</scope>
    <source>
        <strain evidence="9 11">FH1-B-B1</strain>
        <strain evidence="8 10">FH1-B-C1</strain>
    </source>
</reference>
<dbReference type="PANTHER" id="PTHR42978:SF2">
    <property type="entry name" value="102 KBASES UNSTABLE REGION: FROM 1 TO 119443"/>
    <property type="match status" value="1"/>
</dbReference>
<evidence type="ECO:0000313" key="9">
    <source>
        <dbReference type="EMBL" id="PJZ74056.1"/>
    </source>
</evidence>